<keyword evidence="4" id="KW-1185">Reference proteome</keyword>
<dbReference type="CDD" id="cd05233">
    <property type="entry name" value="SDR_c"/>
    <property type="match status" value="1"/>
</dbReference>
<dbReference type="KEGG" id="slau:SLA_0513"/>
<organism evidence="3 4">
    <name type="scientific">Streptomyces laurentii</name>
    <dbReference type="NCBI Taxonomy" id="39478"/>
    <lineage>
        <taxon>Bacteria</taxon>
        <taxon>Bacillati</taxon>
        <taxon>Actinomycetota</taxon>
        <taxon>Actinomycetes</taxon>
        <taxon>Kitasatosporales</taxon>
        <taxon>Streptomycetaceae</taxon>
        <taxon>Streptomyces</taxon>
    </lineage>
</organism>
<evidence type="ECO:0000313" key="3">
    <source>
        <dbReference type="EMBL" id="BAU81468.1"/>
    </source>
</evidence>
<accession>A0A170S071</accession>
<dbReference type="InterPro" id="IPR036291">
    <property type="entry name" value="NAD(P)-bd_dom_sf"/>
</dbReference>
<protein>
    <submittedName>
        <fullName evidence="3">3-oxoacyl-[acyl-carrier-protein] reductase</fullName>
    </submittedName>
</protein>
<dbReference type="PANTHER" id="PTHR42760">
    <property type="entry name" value="SHORT-CHAIN DEHYDROGENASES/REDUCTASES FAMILY MEMBER"/>
    <property type="match status" value="1"/>
</dbReference>
<dbReference type="EMBL" id="AP017424">
    <property type="protein sequence ID" value="BAU81468.1"/>
    <property type="molecule type" value="Genomic_DNA"/>
</dbReference>
<dbReference type="Pfam" id="PF00106">
    <property type="entry name" value="adh_short"/>
    <property type="match status" value="1"/>
</dbReference>
<dbReference type="SUPFAM" id="SSF51735">
    <property type="entry name" value="NAD(P)-binding Rossmann-fold domains"/>
    <property type="match status" value="1"/>
</dbReference>
<sequence length="224" mass="22936">MPEPLFLSARRPVTLVFGGHGRLSRLLCERLAEAGFVVAVADRSPHRAALLSRDVSGRHHVALPYAVDPDDGGSVDRLVAEVVLDLGRIDAVVGLAPEGLDAGTGDDPGPWARSLGVTLAVAHRLATAAARHMLAVPTPGRIVLLAPGGGTPPHPAERAASAALGALVRDWAAAWPADRVSVNAVVPGENSPRGAIVSAVALLASPRAQGISGHVVMVRGRGAE</sequence>
<evidence type="ECO:0000256" key="1">
    <source>
        <dbReference type="ARBA" id="ARBA00006484"/>
    </source>
</evidence>
<dbReference type="Gene3D" id="3.40.50.720">
    <property type="entry name" value="NAD(P)-binding Rossmann-like Domain"/>
    <property type="match status" value="1"/>
</dbReference>
<keyword evidence="2" id="KW-0560">Oxidoreductase</keyword>
<dbReference type="InterPro" id="IPR002347">
    <property type="entry name" value="SDR_fam"/>
</dbReference>
<dbReference type="Proteomes" id="UP000217676">
    <property type="component" value="Chromosome"/>
</dbReference>
<evidence type="ECO:0000256" key="2">
    <source>
        <dbReference type="ARBA" id="ARBA00023002"/>
    </source>
</evidence>
<reference evidence="3 4" key="1">
    <citation type="journal article" date="2016" name="Genome Announc.">
        <title>Complete Genome Sequence of Thiostrepton-Producing Streptomyces laurentii ATCC 31255.</title>
        <authorList>
            <person name="Doi K."/>
            <person name="Fujino Y."/>
            <person name="Nagayoshi Y."/>
            <person name="Ohshima T."/>
            <person name="Ogata S."/>
        </authorList>
    </citation>
    <scope>NUCLEOTIDE SEQUENCE [LARGE SCALE GENOMIC DNA]</scope>
    <source>
        <strain evidence="3 4">ATCC 31255</strain>
    </source>
</reference>
<name>A0A170S071_STRLU</name>
<dbReference type="AlphaFoldDB" id="A0A170S071"/>
<dbReference type="PANTHER" id="PTHR42760:SF133">
    <property type="entry name" value="3-OXOACYL-[ACYL-CARRIER-PROTEIN] REDUCTASE"/>
    <property type="match status" value="1"/>
</dbReference>
<dbReference type="GO" id="GO:0016616">
    <property type="term" value="F:oxidoreductase activity, acting on the CH-OH group of donors, NAD or NADP as acceptor"/>
    <property type="evidence" value="ECO:0007669"/>
    <property type="project" value="TreeGrafter"/>
</dbReference>
<gene>
    <name evidence="3" type="ORF">SLA_0513</name>
</gene>
<comment type="similarity">
    <text evidence="1">Belongs to the short-chain dehydrogenases/reductases (SDR) family.</text>
</comment>
<evidence type="ECO:0000313" key="4">
    <source>
        <dbReference type="Proteomes" id="UP000217676"/>
    </source>
</evidence>
<proteinExistence type="inferred from homology"/>